<accession>A0ABT4R6W4</accession>
<dbReference type="PROSITE" id="PS50975">
    <property type="entry name" value="ATP_GRASP"/>
    <property type="match status" value="1"/>
</dbReference>
<sequence length="348" mass="38316">MFEFHQSLVRRLFPSRDFEYNAFVKYPGTPKLMEKSLTERGWRVSKIGGNRKKLRYYAPNGKEFGRISGTKLSRHDPVVDLACRDKAVTKQLMQANGVPVPRGFALEQDDIELARYVWSTMEGPVVLKPSDGAVSRGVTVGIETEHELEEAWVDACKAASGAARILLEEHCFGFDLRTFVVGGKCIALASRLQPFVIGDGISNIDLLVSKEKVRRSVHFQLASYPLSVDDRILRLQGVDRSSVIEDGKVVFLNDRATLSTGSITVEVTPGVCSELKTMAENAVKAVPGLEIAAVDLVVQDLNSINGAKVLEINQSPGLFMHAVPAVGEPVDVFGHVCEYLADEWQKTL</sequence>
<reference evidence="3" key="1">
    <citation type="submission" date="2022-02" db="EMBL/GenBank/DDBJ databases">
        <title>Corynebacterium sp. from urogenital microbiome.</title>
        <authorList>
            <person name="Cappelli E.A."/>
            <person name="Ribeiro T.G."/>
            <person name="Peixe L."/>
        </authorList>
    </citation>
    <scope>NUCLEOTIDE SEQUENCE</scope>
    <source>
        <strain evidence="3">C8Ua_144</strain>
    </source>
</reference>
<evidence type="ECO:0000259" key="2">
    <source>
        <dbReference type="PROSITE" id="PS50975"/>
    </source>
</evidence>
<dbReference type="InterPro" id="IPR011761">
    <property type="entry name" value="ATP-grasp"/>
</dbReference>
<dbReference type="InterPro" id="IPR005479">
    <property type="entry name" value="CPAse_ATP-bd"/>
</dbReference>
<dbReference type="SUPFAM" id="SSF56059">
    <property type="entry name" value="Glutathione synthetase ATP-binding domain-like"/>
    <property type="match status" value="1"/>
</dbReference>
<evidence type="ECO:0000256" key="1">
    <source>
        <dbReference type="PROSITE-ProRule" id="PRU00409"/>
    </source>
</evidence>
<protein>
    <recommendedName>
        <fullName evidence="2">ATP-grasp domain-containing protein</fullName>
    </recommendedName>
</protein>
<keyword evidence="1" id="KW-0067">ATP-binding</keyword>
<name>A0ABT4R6W4_9CORY</name>
<gene>
    <name evidence="3" type="ORF">L8U61_04025</name>
</gene>
<keyword evidence="1" id="KW-0547">Nucleotide-binding</keyword>
<proteinExistence type="predicted"/>
<dbReference type="Proteomes" id="UP001146453">
    <property type="component" value="Unassembled WGS sequence"/>
</dbReference>
<dbReference type="RefSeq" id="WP_269951969.1">
    <property type="nucleotide sequence ID" value="NZ_JAKMUR010000006.1"/>
</dbReference>
<comment type="caution">
    <text evidence="3">The sequence shown here is derived from an EMBL/GenBank/DDBJ whole genome shotgun (WGS) entry which is preliminary data.</text>
</comment>
<organism evidence="3 4">
    <name type="scientific">Corynebacterium lehmanniae</name>
    <dbReference type="NCBI Taxonomy" id="2913497"/>
    <lineage>
        <taxon>Bacteria</taxon>
        <taxon>Bacillati</taxon>
        <taxon>Actinomycetota</taxon>
        <taxon>Actinomycetes</taxon>
        <taxon>Mycobacteriales</taxon>
        <taxon>Corynebacteriaceae</taxon>
        <taxon>Corynebacterium</taxon>
    </lineage>
</organism>
<dbReference type="PANTHER" id="PTHR21621">
    <property type="entry name" value="RIBOSOMAL PROTEIN S6 MODIFICATION PROTEIN"/>
    <property type="match status" value="1"/>
</dbReference>
<evidence type="ECO:0000313" key="4">
    <source>
        <dbReference type="Proteomes" id="UP001146453"/>
    </source>
</evidence>
<dbReference type="PANTHER" id="PTHR21621:SF0">
    <property type="entry name" value="BETA-CITRYLGLUTAMATE SYNTHASE B-RELATED"/>
    <property type="match status" value="1"/>
</dbReference>
<dbReference type="Pfam" id="PF02786">
    <property type="entry name" value="CPSase_L_D2"/>
    <property type="match status" value="1"/>
</dbReference>
<feature type="domain" description="ATP-grasp" evidence="2">
    <location>
        <begin position="90"/>
        <end position="341"/>
    </location>
</feature>
<dbReference type="Gene3D" id="3.30.470.20">
    <property type="entry name" value="ATP-grasp fold, B domain"/>
    <property type="match status" value="2"/>
</dbReference>
<keyword evidence="4" id="KW-1185">Reference proteome</keyword>
<dbReference type="EMBL" id="JAKMUR010000006">
    <property type="protein sequence ID" value="MCZ9291303.1"/>
    <property type="molecule type" value="Genomic_DNA"/>
</dbReference>
<evidence type="ECO:0000313" key="3">
    <source>
        <dbReference type="EMBL" id="MCZ9291303.1"/>
    </source>
</evidence>